<evidence type="ECO:0000313" key="3">
    <source>
        <dbReference type="Proteomes" id="UP001055117"/>
    </source>
</evidence>
<name>A0ABQ4QDC9_9HYPH</name>
<dbReference type="RefSeq" id="WP_238270816.1">
    <property type="nucleotide sequence ID" value="NZ_BPQG01000006.1"/>
</dbReference>
<feature type="chain" id="PRO_5047164764" evidence="1">
    <location>
        <begin position="21"/>
        <end position="150"/>
    </location>
</feature>
<organism evidence="2 3">
    <name type="scientific">Methylobacterium cerastii</name>
    <dbReference type="NCBI Taxonomy" id="932741"/>
    <lineage>
        <taxon>Bacteria</taxon>
        <taxon>Pseudomonadati</taxon>
        <taxon>Pseudomonadota</taxon>
        <taxon>Alphaproteobacteria</taxon>
        <taxon>Hyphomicrobiales</taxon>
        <taxon>Methylobacteriaceae</taxon>
        <taxon>Methylobacterium</taxon>
    </lineage>
</organism>
<reference evidence="2 3" key="1">
    <citation type="journal article" date="2021" name="Front. Microbiol.">
        <title>Comprehensive Comparative Genomics and Phenotyping of Methylobacterium Species.</title>
        <authorList>
            <person name="Alessa O."/>
            <person name="Ogura Y."/>
            <person name="Fujitani Y."/>
            <person name="Takami H."/>
            <person name="Hayashi T."/>
            <person name="Sahin N."/>
            <person name="Tani A."/>
        </authorList>
    </citation>
    <scope>NUCLEOTIDE SEQUENCE [LARGE SCALE GENOMIC DNA]</scope>
    <source>
        <strain evidence="2 3">DSM 23679</strain>
    </source>
</reference>
<feature type="signal peptide" evidence="1">
    <location>
        <begin position="1"/>
        <end position="20"/>
    </location>
</feature>
<keyword evidence="3" id="KW-1185">Reference proteome</keyword>
<gene>
    <name evidence="2" type="ORF">AFCDBAGC_0677</name>
</gene>
<keyword evidence="1" id="KW-0732">Signal</keyword>
<dbReference type="EMBL" id="BPQG01000006">
    <property type="protein sequence ID" value="GJD42835.1"/>
    <property type="molecule type" value="Genomic_DNA"/>
</dbReference>
<evidence type="ECO:0000313" key="2">
    <source>
        <dbReference type="EMBL" id="GJD42835.1"/>
    </source>
</evidence>
<sequence>MKISWIVTAAALISVSSWYASGPGSAYSFGVEFGCVDAAWRRGQEKPCGQFEWQRTMRFRVDVANNRVVALPGAGWFASGPTNLTECSVYDQDTWRCRDSGSHQTMTAGQYLREGGLAGYTEYGSTRLFDVARYMVGAPPPNSFKWRAGT</sequence>
<protein>
    <submittedName>
        <fullName evidence="2">Uncharacterized protein</fullName>
    </submittedName>
</protein>
<accession>A0ABQ4QDC9</accession>
<dbReference type="Proteomes" id="UP001055117">
    <property type="component" value="Unassembled WGS sequence"/>
</dbReference>
<proteinExistence type="predicted"/>
<comment type="caution">
    <text evidence="2">The sequence shown here is derived from an EMBL/GenBank/DDBJ whole genome shotgun (WGS) entry which is preliminary data.</text>
</comment>
<evidence type="ECO:0000256" key="1">
    <source>
        <dbReference type="SAM" id="SignalP"/>
    </source>
</evidence>